<evidence type="ECO:0000256" key="6">
    <source>
        <dbReference type="SAM" id="SignalP"/>
    </source>
</evidence>
<keyword evidence="7" id="KW-1185">Reference proteome</keyword>
<reference evidence="7" key="1">
    <citation type="journal article" date="2019" name="Database">
        <title>The radish genome database (RadishGD): an integrated information resource for radish genomics.</title>
        <authorList>
            <person name="Yu H.J."/>
            <person name="Baek S."/>
            <person name="Lee Y.J."/>
            <person name="Cho A."/>
            <person name="Mun J.H."/>
        </authorList>
    </citation>
    <scope>NUCLEOTIDE SEQUENCE [LARGE SCALE GENOMIC DNA]</scope>
    <source>
        <strain evidence="7">cv. WK10039</strain>
    </source>
</reference>
<dbReference type="RefSeq" id="XP_056846863.1">
    <property type="nucleotide sequence ID" value="XM_056990883.1"/>
</dbReference>
<comment type="subcellular location">
    <subcellularLocation>
        <location evidence="1">Secreted</location>
    </subcellularLocation>
</comment>
<evidence type="ECO:0000256" key="4">
    <source>
        <dbReference type="ARBA" id="ARBA00022525"/>
    </source>
</evidence>
<dbReference type="GO" id="GO:0060320">
    <property type="term" value="P:rejection of self pollen"/>
    <property type="evidence" value="ECO:0007669"/>
    <property type="project" value="UniProtKB-KW"/>
</dbReference>
<reference evidence="8" key="2">
    <citation type="submission" date="2025-08" db="UniProtKB">
        <authorList>
            <consortium name="RefSeq"/>
        </authorList>
    </citation>
    <scope>IDENTIFICATION</scope>
    <source>
        <tissue evidence="8">Leaf</tissue>
    </source>
</reference>
<accession>A0A9W3C5W7</accession>
<evidence type="ECO:0000256" key="1">
    <source>
        <dbReference type="ARBA" id="ARBA00004613"/>
    </source>
</evidence>
<keyword evidence="4" id="KW-0964">Secreted</keyword>
<proteinExistence type="inferred from homology"/>
<evidence type="ECO:0000256" key="2">
    <source>
        <dbReference type="ARBA" id="ARBA00005581"/>
    </source>
</evidence>
<evidence type="ECO:0000313" key="7">
    <source>
        <dbReference type="Proteomes" id="UP000504610"/>
    </source>
</evidence>
<dbReference type="KEGG" id="rsz:130497759"/>
<dbReference type="Pfam" id="PF05938">
    <property type="entry name" value="Self-incomp_S1"/>
    <property type="match status" value="1"/>
</dbReference>
<dbReference type="Proteomes" id="UP000504610">
    <property type="component" value="Chromosome 7"/>
</dbReference>
<keyword evidence="5 6" id="KW-0732">Signal</keyword>
<keyword evidence="3" id="KW-0713">Self-incompatibility</keyword>
<name>A0A9W3C5W7_RAPSA</name>
<evidence type="ECO:0000256" key="3">
    <source>
        <dbReference type="ARBA" id="ARBA00022471"/>
    </source>
</evidence>
<organism evidence="7 8">
    <name type="scientific">Raphanus sativus</name>
    <name type="common">Radish</name>
    <name type="synonym">Raphanus raphanistrum var. sativus</name>
    <dbReference type="NCBI Taxonomy" id="3726"/>
    <lineage>
        <taxon>Eukaryota</taxon>
        <taxon>Viridiplantae</taxon>
        <taxon>Streptophyta</taxon>
        <taxon>Embryophyta</taxon>
        <taxon>Tracheophyta</taxon>
        <taxon>Spermatophyta</taxon>
        <taxon>Magnoliopsida</taxon>
        <taxon>eudicotyledons</taxon>
        <taxon>Gunneridae</taxon>
        <taxon>Pentapetalae</taxon>
        <taxon>rosids</taxon>
        <taxon>malvids</taxon>
        <taxon>Brassicales</taxon>
        <taxon>Brassicaceae</taxon>
        <taxon>Brassiceae</taxon>
        <taxon>Raphanus</taxon>
    </lineage>
</organism>
<feature type="signal peptide" evidence="6">
    <location>
        <begin position="1"/>
        <end position="20"/>
    </location>
</feature>
<comment type="similarity">
    <text evidence="2">Belongs to the plant self-incompatibility (S1) protein family.</text>
</comment>
<sequence>MNNLLIVLTFLGLCISLSNGNKVKFSNELEHNKLLKVRCDNDEREHLLKIGEEYEFTFNDDFFHKCAMYQGPNNFEHHQEFTAINQKCDGVNEIYVSQAVHLLRSKLIPLSSINTLFTSIHHLFHNDSVSPTIIFDPSSFKQTSAKSSRPTQNPPTVILVTTVNTKRLGGTLVLSSMTSSRVFMDYDVQPTIDYFAWLGSNPEIAKLVNAAVV</sequence>
<dbReference type="InterPro" id="IPR010264">
    <property type="entry name" value="Self-incomp_S1"/>
</dbReference>
<dbReference type="AlphaFoldDB" id="A0A9W3C5W7"/>
<evidence type="ECO:0000313" key="8">
    <source>
        <dbReference type="RefSeq" id="XP_056846863.1"/>
    </source>
</evidence>
<dbReference type="GO" id="GO:0005576">
    <property type="term" value="C:extracellular region"/>
    <property type="evidence" value="ECO:0007669"/>
    <property type="project" value="UniProtKB-SubCell"/>
</dbReference>
<dbReference type="OrthoDB" id="1727555at2759"/>
<dbReference type="GeneID" id="130497759"/>
<feature type="chain" id="PRO_5040719442" evidence="6">
    <location>
        <begin position="21"/>
        <end position="213"/>
    </location>
</feature>
<gene>
    <name evidence="8" type="primary">LOC130497759</name>
</gene>
<protein>
    <submittedName>
        <fullName evidence="8">Uncharacterized protein LOC130497759</fullName>
    </submittedName>
</protein>
<evidence type="ECO:0000256" key="5">
    <source>
        <dbReference type="ARBA" id="ARBA00022729"/>
    </source>
</evidence>